<evidence type="ECO:0000313" key="3">
    <source>
        <dbReference type="EMBL" id="SFS68297.1"/>
    </source>
</evidence>
<evidence type="ECO:0008006" key="5">
    <source>
        <dbReference type="Google" id="ProtNLM"/>
    </source>
</evidence>
<evidence type="ECO:0000313" key="4">
    <source>
        <dbReference type="Proteomes" id="UP000199199"/>
    </source>
</evidence>
<dbReference type="RefSeq" id="WP_139231175.1">
    <property type="nucleotide sequence ID" value="NZ_FOZS01000002.1"/>
</dbReference>
<accession>A0A1I6RUA4</accession>
<evidence type="ECO:0000256" key="1">
    <source>
        <dbReference type="SAM" id="MobiDB-lite"/>
    </source>
</evidence>
<name>A0A1I6RUA4_9EURY</name>
<dbReference type="OrthoDB" id="205091at2157"/>
<gene>
    <name evidence="3" type="ORF">SAMN04488556_2136</name>
</gene>
<keyword evidence="2" id="KW-0812">Transmembrane</keyword>
<evidence type="ECO:0000256" key="2">
    <source>
        <dbReference type="SAM" id="Phobius"/>
    </source>
</evidence>
<dbReference type="Proteomes" id="UP000199199">
    <property type="component" value="Unassembled WGS sequence"/>
</dbReference>
<proteinExistence type="predicted"/>
<keyword evidence="4" id="KW-1185">Reference proteome</keyword>
<sequence length="247" mass="24580">MGGTDSSGPTTDAQFSVRTPQRRRTIRTLAATMAILVAVGSAAIGAVAVAGAESTPSATVGSQDAATDPTLVVSNETVDTESNATHRIALTDAPEGLAGFEVTLALETEGVATIENASYPDRFALSSDPVVTSDEQTVTVEAIDLDDGVTPGETDVTLAEIDVTGVDHGATDLRVSDAQLDADGGDSIDPALAAGTLTVGNGGEDPASQNESEGDNGSDGDSVPGFAAGIAVAAIVSSAAILVARRP</sequence>
<dbReference type="EMBL" id="FOZS01000002">
    <property type="protein sequence ID" value="SFS68297.1"/>
    <property type="molecule type" value="Genomic_DNA"/>
</dbReference>
<keyword evidence="2" id="KW-1133">Transmembrane helix</keyword>
<feature type="transmembrane region" description="Helical" evidence="2">
    <location>
        <begin position="28"/>
        <end position="52"/>
    </location>
</feature>
<protein>
    <recommendedName>
        <fullName evidence="5">PGF-CTERM protein</fullName>
    </recommendedName>
</protein>
<feature type="region of interest" description="Disordered" evidence="1">
    <location>
        <begin position="197"/>
        <end position="223"/>
    </location>
</feature>
<keyword evidence="2" id="KW-0472">Membrane</keyword>
<reference evidence="4" key="1">
    <citation type="submission" date="2016-10" db="EMBL/GenBank/DDBJ databases">
        <authorList>
            <person name="Varghese N."/>
            <person name="Submissions S."/>
        </authorList>
    </citation>
    <scope>NUCLEOTIDE SEQUENCE [LARGE SCALE GENOMIC DNA]</scope>
    <source>
        <strain evidence="4">DSM 22427</strain>
    </source>
</reference>
<dbReference type="AlphaFoldDB" id="A0A1I6RUA4"/>
<organism evidence="3 4">
    <name type="scientific">Halostagnicola kamekurae</name>
    <dbReference type="NCBI Taxonomy" id="619731"/>
    <lineage>
        <taxon>Archaea</taxon>
        <taxon>Methanobacteriati</taxon>
        <taxon>Methanobacteriota</taxon>
        <taxon>Stenosarchaea group</taxon>
        <taxon>Halobacteria</taxon>
        <taxon>Halobacteriales</taxon>
        <taxon>Natrialbaceae</taxon>
        <taxon>Halostagnicola</taxon>
    </lineage>
</organism>
<feature type="transmembrane region" description="Helical" evidence="2">
    <location>
        <begin position="225"/>
        <end position="244"/>
    </location>
</feature>
<feature type="compositionally biased region" description="Polar residues" evidence="1">
    <location>
        <begin position="1"/>
        <end position="19"/>
    </location>
</feature>
<feature type="region of interest" description="Disordered" evidence="1">
    <location>
        <begin position="1"/>
        <end position="21"/>
    </location>
</feature>